<feature type="chain" id="PRO_5017719653" evidence="2">
    <location>
        <begin position="21"/>
        <end position="117"/>
    </location>
</feature>
<evidence type="ECO:0000313" key="4">
    <source>
        <dbReference type="EMBL" id="RFC53419.1"/>
    </source>
</evidence>
<feature type="signal peptide" evidence="2">
    <location>
        <begin position="1"/>
        <end position="20"/>
    </location>
</feature>
<dbReference type="Proteomes" id="UP000257127">
    <property type="component" value="Unassembled WGS sequence"/>
</dbReference>
<evidence type="ECO:0000256" key="2">
    <source>
        <dbReference type="SAM" id="SignalP"/>
    </source>
</evidence>
<evidence type="ECO:0000256" key="1">
    <source>
        <dbReference type="ARBA" id="ARBA00022729"/>
    </source>
</evidence>
<organism evidence="4 5">
    <name type="scientific">Brumimicrobium aurantiacum</name>
    <dbReference type="NCBI Taxonomy" id="1737063"/>
    <lineage>
        <taxon>Bacteria</taxon>
        <taxon>Pseudomonadati</taxon>
        <taxon>Bacteroidota</taxon>
        <taxon>Flavobacteriia</taxon>
        <taxon>Flavobacteriales</taxon>
        <taxon>Crocinitomicaceae</taxon>
        <taxon>Brumimicrobium</taxon>
    </lineage>
</organism>
<dbReference type="Pfam" id="PF18962">
    <property type="entry name" value="Por_Secre_tail"/>
    <property type="match status" value="1"/>
</dbReference>
<reference evidence="4 5" key="1">
    <citation type="submission" date="2018-08" db="EMBL/GenBank/DDBJ databases">
        <title>The draft genome squence of Brumimicrobium sp. N62.</title>
        <authorList>
            <person name="Du Z.-J."/>
            <person name="Luo H.-R."/>
        </authorList>
    </citation>
    <scope>NUCLEOTIDE SEQUENCE [LARGE SCALE GENOMIC DNA]</scope>
    <source>
        <strain evidence="4 5">N62</strain>
    </source>
</reference>
<keyword evidence="1 2" id="KW-0732">Signal</keyword>
<comment type="caution">
    <text evidence="4">The sequence shown here is derived from an EMBL/GenBank/DDBJ whole genome shotgun (WGS) entry which is preliminary data.</text>
</comment>
<gene>
    <name evidence="4" type="ORF">DXU93_13390</name>
</gene>
<dbReference type="RefSeq" id="WP_116881811.1">
    <property type="nucleotide sequence ID" value="NZ_QURB01000009.1"/>
</dbReference>
<dbReference type="OrthoDB" id="1467635at2"/>
<dbReference type="Gene3D" id="2.60.120.380">
    <property type="match status" value="1"/>
</dbReference>
<evidence type="ECO:0000313" key="5">
    <source>
        <dbReference type="Proteomes" id="UP000257127"/>
    </source>
</evidence>
<dbReference type="AlphaFoldDB" id="A0A3E1EV29"/>
<dbReference type="NCBIfam" id="TIGR04183">
    <property type="entry name" value="Por_Secre_tail"/>
    <property type="match status" value="1"/>
</dbReference>
<feature type="domain" description="Secretion system C-terminal sorting" evidence="3">
    <location>
        <begin position="48"/>
        <end position="115"/>
    </location>
</feature>
<proteinExistence type="predicted"/>
<name>A0A3E1EV29_9FLAO</name>
<dbReference type="EMBL" id="QURB01000009">
    <property type="protein sequence ID" value="RFC53419.1"/>
    <property type="molecule type" value="Genomic_DNA"/>
</dbReference>
<dbReference type="InterPro" id="IPR026444">
    <property type="entry name" value="Secre_tail"/>
</dbReference>
<accession>A0A3E1EV29</accession>
<sequence length="117" mass="12854">MKKLTIIAAMLIGSIGVSMSGVGEPVKTITVDSSKSEIKFDVNASKAQILNVSVQGVEEDFTSIALIDQRGKSIFYSFVKSDNETFEINLKNLTPGKYYVKLNMDSEIRMKTLIVQG</sequence>
<protein>
    <submittedName>
        <fullName evidence="4">T9SS C-terminal target domain-containing protein</fullName>
    </submittedName>
</protein>
<keyword evidence="5" id="KW-1185">Reference proteome</keyword>
<evidence type="ECO:0000259" key="3">
    <source>
        <dbReference type="Pfam" id="PF18962"/>
    </source>
</evidence>